<accession>A0AAU9CYF5</accession>
<name>A0AAU9CYF5_9BACT</name>
<dbReference type="InterPro" id="IPR036063">
    <property type="entry name" value="Smr_dom_sf"/>
</dbReference>
<protein>
    <recommendedName>
        <fullName evidence="2">Smr domain-containing protein</fullName>
    </recommendedName>
</protein>
<feature type="region of interest" description="Disordered" evidence="1">
    <location>
        <begin position="60"/>
        <end position="79"/>
    </location>
</feature>
<sequence>MGAFNIGDRVRLLKSNEEGVVTKINEKRATAEIEIEDGFQIEVLAKELVLISQEEKKHFGKSRTEEVSPGKKEKKNRYEAPELSADKGIFLAFFDHGNDLLSVYLINNTDYEVVYSASDLIQTSHKGIMAGSLLRKSKIKIREVNLKRFESWATMCFRFMFHSQDFFSKTEFFEKKLKFKASGFHKGKRLAPILEKEGYVFQLDVDAPKVDPEKLKESLTDKAKKAEPKEERHDVVKPPAVVDLHIEKLTDDHAFMSNSEMLKLQLKTFQDSLDNAIASGMGEITFIHGLGNGVLRDEIQKTLSKDTRIQFFQDAQKSRFGYGATLVRIF</sequence>
<dbReference type="AlphaFoldDB" id="A0AAU9CYF5"/>
<dbReference type="Pfam" id="PF01713">
    <property type="entry name" value="Smr"/>
    <property type="match status" value="1"/>
</dbReference>
<evidence type="ECO:0000313" key="4">
    <source>
        <dbReference type="Proteomes" id="UP001348817"/>
    </source>
</evidence>
<dbReference type="SUPFAM" id="SSF158949">
    <property type="entry name" value="Smr-associated domain-like"/>
    <property type="match status" value="1"/>
</dbReference>
<organism evidence="3 4">
    <name type="scientific">Fulvitalea axinellae</name>
    <dbReference type="NCBI Taxonomy" id="1182444"/>
    <lineage>
        <taxon>Bacteria</taxon>
        <taxon>Pseudomonadati</taxon>
        <taxon>Bacteroidota</taxon>
        <taxon>Cytophagia</taxon>
        <taxon>Cytophagales</taxon>
        <taxon>Persicobacteraceae</taxon>
        <taxon>Fulvitalea</taxon>
    </lineage>
</organism>
<dbReference type="RefSeq" id="WP_338393922.1">
    <property type="nucleotide sequence ID" value="NZ_AP025314.1"/>
</dbReference>
<evidence type="ECO:0000313" key="3">
    <source>
        <dbReference type="EMBL" id="BDD08678.1"/>
    </source>
</evidence>
<evidence type="ECO:0000256" key="1">
    <source>
        <dbReference type="SAM" id="MobiDB-lite"/>
    </source>
</evidence>
<dbReference type="Proteomes" id="UP001348817">
    <property type="component" value="Chromosome"/>
</dbReference>
<dbReference type="KEGG" id="fax:FUAX_11100"/>
<dbReference type="EMBL" id="AP025314">
    <property type="protein sequence ID" value="BDD08678.1"/>
    <property type="molecule type" value="Genomic_DNA"/>
</dbReference>
<gene>
    <name evidence="3" type="ORF">FUAX_11100</name>
</gene>
<reference evidence="3 4" key="1">
    <citation type="submission" date="2021-12" db="EMBL/GenBank/DDBJ databases">
        <title>Genome sequencing of bacteria with rrn-lacking chromosome and rrn-plasmid.</title>
        <authorList>
            <person name="Anda M."/>
            <person name="Iwasaki W."/>
        </authorList>
    </citation>
    <scope>NUCLEOTIDE SEQUENCE [LARGE SCALE GENOMIC DNA]</scope>
    <source>
        <strain evidence="3 4">DSM 100852</strain>
    </source>
</reference>
<dbReference type="InterPro" id="IPR002625">
    <property type="entry name" value="Smr_dom"/>
</dbReference>
<feature type="region of interest" description="Disordered" evidence="1">
    <location>
        <begin position="214"/>
        <end position="234"/>
    </location>
</feature>
<dbReference type="PROSITE" id="PS50828">
    <property type="entry name" value="SMR"/>
    <property type="match status" value="1"/>
</dbReference>
<dbReference type="Gene3D" id="2.60.40.1600">
    <property type="entry name" value="Smr-associated-like"/>
    <property type="match status" value="1"/>
</dbReference>
<dbReference type="Gene3D" id="3.30.1370.110">
    <property type="match status" value="1"/>
</dbReference>
<proteinExistence type="predicted"/>
<keyword evidence="4" id="KW-1185">Reference proteome</keyword>
<feature type="domain" description="Smr" evidence="2">
    <location>
        <begin position="273"/>
        <end position="330"/>
    </location>
</feature>
<evidence type="ECO:0000259" key="2">
    <source>
        <dbReference type="PROSITE" id="PS50828"/>
    </source>
</evidence>
<dbReference type="InterPro" id="IPR036781">
    <property type="entry name" value="Smr_assoc-like_sf"/>
</dbReference>